<keyword evidence="3" id="KW-1185">Reference proteome</keyword>
<organism evidence="2 3">
    <name type="scientific">Macaca fascicularis</name>
    <name type="common">Crab-eating macaque</name>
    <name type="synonym">Cynomolgus monkey</name>
    <dbReference type="NCBI Taxonomy" id="9541"/>
    <lineage>
        <taxon>Eukaryota</taxon>
        <taxon>Metazoa</taxon>
        <taxon>Chordata</taxon>
        <taxon>Craniata</taxon>
        <taxon>Vertebrata</taxon>
        <taxon>Euteleostomi</taxon>
        <taxon>Mammalia</taxon>
        <taxon>Eutheria</taxon>
        <taxon>Euarchontoglires</taxon>
        <taxon>Primates</taxon>
        <taxon>Haplorrhini</taxon>
        <taxon>Catarrhini</taxon>
        <taxon>Cercopithecidae</taxon>
        <taxon>Cercopithecinae</taxon>
        <taxon>Macaca</taxon>
    </lineage>
</organism>
<dbReference type="PANTHER" id="PTHR12138">
    <property type="entry name" value="PRIMATE-EXPANDED PROTEIN FAMILY"/>
    <property type="match status" value="1"/>
</dbReference>
<dbReference type="GeneTree" id="ENSGT00940000164709"/>
<evidence type="ECO:0000313" key="3">
    <source>
        <dbReference type="Proteomes" id="UP000233100"/>
    </source>
</evidence>
<feature type="transmembrane region" description="Helical" evidence="1">
    <location>
        <begin position="57"/>
        <end position="77"/>
    </location>
</feature>
<sequence>LKQFPSGVCSFSSNFASLYFFPRQSHWTRESTVSSSFREGTCLCPALLNAAFCRHNLFQFFGIIVFFSFFFFSLRLAEKENSCLSLPSSWDYRRVPTCTANFVFLVATGFHHVDQAGLELLTSSDPPTLVSQSAGITGLSHCAQPGKGKF</sequence>
<keyword evidence="1" id="KW-0472">Membrane</keyword>
<accession>A0A7N9CTY7</accession>
<keyword evidence="1" id="KW-1133">Transmembrane helix</keyword>
<evidence type="ECO:0000256" key="1">
    <source>
        <dbReference type="SAM" id="Phobius"/>
    </source>
</evidence>
<dbReference type="PANTHER" id="PTHR12138:SF162">
    <property type="entry name" value="CHROMOSOME UNDETERMINED SCAFFOLD_275, WHOLE GENOME SHOTGUN SEQUENCE"/>
    <property type="match status" value="1"/>
</dbReference>
<reference evidence="2" key="3">
    <citation type="submission" date="2025-09" db="UniProtKB">
        <authorList>
            <consortium name="Ensembl"/>
        </authorList>
    </citation>
    <scope>IDENTIFICATION</scope>
</reference>
<protein>
    <submittedName>
        <fullName evidence="2">Uncharacterized protein</fullName>
    </submittedName>
</protein>
<dbReference type="Proteomes" id="UP000233100">
    <property type="component" value="Chromosome 15"/>
</dbReference>
<dbReference type="Ensembl" id="ENSMFAT00000100006.1">
    <property type="protein sequence ID" value="ENSMFAP00000054064.1"/>
    <property type="gene ID" value="ENSMFAG00000056112.1"/>
</dbReference>
<name>A0A7N9CTY7_MACFA</name>
<proteinExistence type="predicted"/>
<keyword evidence="1" id="KW-0812">Transmembrane</keyword>
<dbReference type="AlphaFoldDB" id="A0A7N9CTY7"/>
<reference evidence="2 3" key="1">
    <citation type="submission" date="2013-03" db="EMBL/GenBank/DDBJ databases">
        <authorList>
            <person name="Warren W."/>
            <person name="Wilson R.K."/>
        </authorList>
    </citation>
    <scope>NUCLEOTIDE SEQUENCE</scope>
</reference>
<dbReference type="PRINTS" id="PR02045">
    <property type="entry name" value="F138DOMAIN"/>
</dbReference>
<reference evidence="2" key="2">
    <citation type="submission" date="2025-08" db="UniProtKB">
        <authorList>
            <consortium name="Ensembl"/>
        </authorList>
    </citation>
    <scope>IDENTIFICATION</scope>
</reference>
<evidence type="ECO:0000313" key="2">
    <source>
        <dbReference type="Ensembl" id="ENSMFAP00000054064.1"/>
    </source>
</evidence>